<keyword evidence="2" id="KW-0503">Monooxygenase</keyword>
<keyword evidence="2" id="KW-0560">Oxidoreductase</keyword>
<gene>
    <name evidence="2" type="ORF">EIP75_07340</name>
</gene>
<reference evidence="2 3" key="1">
    <citation type="submission" date="2018-12" db="EMBL/GenBank/DDBJ databases">
        <title>The whole draft genome of Aquabacterium sp. SJQ9.</title>
        <authorList>
            <person name="Sun L."/>
            <person name="Gao X."/>
            <person name="Chen W."/>
            <person name="Huang K."/>
        </authorList>
    </citation>
    <scope>NUCLEOTIDE SEQUENCE [LARGE SCALE GENOMIC DNA]</scope>
    <source>
        <strain evidence="2 3">SJQ9</strain>
    </source>
</reference>
<sequence>MADALHAPFQPAVLRVDRFTVPADNLRPFLNRMKRTQRTLRTLDGCLRALLLTQTGGASNHNVVALVEWSDAAAAEAALAFMRQRFEETGFDPATFARELGVQADLGFYQPV</sequence>
<evidence type="ECO:0000313" key="3">
    <source>
        <dbReference type="Proteomes" id="UP000269265"/>
    </source>
</evidence>
<dbReference type="SUPFAM" id="SSF54909">
    <property type="entry name" value="Dimeric alpha+beta barrel"/>
    <property type="match status" value="1"/>
</dbReference>
<evidence type="ECO:0000313" key="2">
    <source>
        <dbReference type="EMBL" id="RRS05018.1"/>
    </source>
</evidence>
<comment type="caution">
    <text evidence="2">The sequence shown here is derived from an EMBL/GenBank/DDBJ whole genome shotgun (WGS) entry which is preliminary data.</text>
</comment>
<proteinExistence type="predicted"/>
<dbReference type="Proteomes" id="UP000269265">
    <property type="component" value="Unassembled WGS sequence"/>
</dbReference>
<accession>A0A3R8S443</accession>
<dbReference type="Gene3D" id="3.30.70.100">
    <property type="match status" value="1"/>
</dbReference>
<dbReference type="Pfam" id="PF03992">
    <property type="entry name" value="ABM"/>
    <property type="match status" value="1"/>
</dbReference>
<keyword evidence="3" id="KW-1185">Reference proteome</keyword>
<name>A0A3R8S443_9BURK</name>
<evidence type="ECO:0000259" key="1">
    <source>
        <dbReference type="Pfam" id="PF03992"/>
    </source>
</evidence>
<protein>
    <submittedName>
        <fullName evidence="2">Antibiotic biosynthesis monooxygenase</fullName>
    </submittedName>
</protein>
<feature type="domain" description="ABM" evidence="1">
    <location>
        <begin position="16"/>
        <end position="78"/>
    </location>
</feature>
<dbReference type="InterPro" id="IPR007138">
    <property type="entry name" value="ABM_dom"/>
</dbReference>
<dbReference type="InterPro" id="IPR011008">
    <property type="entry name" value="Dimeric_a/b-barrel"/>
</dbReference>
<organism evidence="2 3">
    <name type="scientific">Aquabacterium soli</name>
    <dbReference type="NCBI Taxonomy" id="2493092"/>
    <lineage>
        <taxon>Bacteria</taxon>
        <taxon>Pseudomonadati</taxon>
        <taxon>Pseudomonadota</taxon>
        <taxon>Betaproteobacteria</taxon>
        <taxon>Burkholderiales</taxon>
        <taxon>Aquabacterium</taxon>
    </lineage>
</organism>
<dbReference type="AlphaFoldDB" id="A0A3R8S443"/>
<dbReference type="GO" id="GO:0004497">
    <property type="term" value="F:monooxygenase activity"/>
    <property type="evidence" value="ECO:0007669"/>
    <property type="project" value="UniProtKB-KW"/>
</dbReference>
<dbReference type="OrthoDB" id="4476670at2"/>
<dbReference type="EMBL" id="RSED01000005">
    <property type="protein sequence ID" value="RRS05018.1"/>
    <property type="molecule type" value="Genomic_DNA"/>
</dbReference>